<proteinExistence type="inferred from homology"/>
<evidence type="ECO:0000259" key="7">
    <source>
        <dbReference type="PROSITE" id="PS50983"/>
    </source>
</evidence>
<evidence type="ECO:0000256" key="5">
    <source>
        <dbReference type="ARBA" id="ARBA00022729"/>
    </source>
</evidence>
<dbReference type="GO" id="GO:1901678">
    <property type="term" value="P:iron coordination entity transport"/>
    <property type="evidence" value="ECO:0007669"/>
    <property type="project" value="UniProtKB-ARBA"/>
</dbReference>
<organism evidence="8 9">
    <name type="scientific">Vannielia litorea</name>
    <dbReference type="NCBI Taxonomy" id="1217970"/>
    <lineage>
        <taxon>Bacteria</taxon>
        <taxon>Pseudomonadati</taxon>
        <taxon>Pseudomonadota</taxon>
        <taxon>Alphaproteobacteria</taxon>
        <taxon>Rhodobacterales</taxon>
        <taxon>Paracoccaceae</taxon>
        <taxon>Vannielia</taxon>
    </lineage>
</organism>
<dbReference type="STRING" id="1217970.SAMN05444002_0570"/>
<accession>A0A1N6EBZ4</accession>
<dbReference type="EMBL" id="FSRL01000001">
    <property type="protein sequence ID" value="SIN80523.1"/>
    <property type="molecule type" value="Genomic_DNA"/>
</dbReference>
<dbReference type="PANTHER" id="PTHR30532:SF28">
    <property type="entry name" value="PETROBACTIN-BINDING PROTEIN YCLQ"/>
    <property type="match status" value="1"/>
</dbReference>
<dbReference type="Proteomes" id="UP000184932">
    <property type="component" value="Unassembled WGS sequence"/>
</dbReference>
<comment type="similarity">
    <text evidence="2">Belongs to the bacterial solute-binding protein 8 family.</text>
</comment>
<keyword evidence="3" id="KW-0813">Transport</keyword>
<dbReference type="OrthoDB" id="63946at2"/>
<keyword evidence="5 6" id="KW-0732">Signal</keyword>
<dbReference type="Pfam" id="PF01497">
    <property type="entry name" value="Peripla_BP_2"/>
    <property type="match status" value="1"/>
</dbReference>
<keyword evidence="4" id="KW-0410">Iron transport</keyword>
<comment type="subcellular location">
    <subcellularLocation>
        <location evidence="1">Cell envelope</location>
    </subcellularLocation>
</comment>
<evidence type="ECO:0000256" key="4">
    <source>
        <dbReference type="ARBA" id="ARBA00022496"/>
    </source>
</evidence>
<keyword evidence="4" id="KW-0406">Ion transport</keyword>
<dbReference type="InterPro" id="IPR051313">
    <property type="entry name" value="Bact_iron-sidero_bind"/>
</dbReference>
<name>A0A1N6EBZ4_9RHOB</name>
<sequence length="302" mass="30408">MKLLSPALAALALMPAALAAQSVEIETFAGAASVPVSPEKIVVLDIAAVDSISALGVTIDAVPAVTPPAYLAEVFAAAQPVGSLFEPDFEAIASMAPDLIVAGGRSQKQVEPLSKIAPTVDMTIWEDVVGEGRARLEAFGKLFAAEDKAAELVGQLDAAVAGANAAAEGKGAALILLVNGGKISAYGDDSRFGWLHTTLGLPEAFPDLTAETHGEAVSFEFVAEVNPDWLFVIDRGAAIGQEGEAAAAVLDTPLIAGTKAGAAGQIVYLDSAALYLAGGGIQSMLGTIAEVTTALEGAGAGN</sequence>
<protein>
    <submittedName>
        <fullName evidence="8">Iron complex transport system substrate-binding protein</fullName>
    </submittedName>
</protein>
<dbReference type="CDD" id="cd01140">
    <property type="entry name" value="FatB"/>
    <property type="match status" value="1"/>
</dbReference>
<feature type="chain" id="PRO_5013337412" evidence="6">
    <location>
        <begin position="20"/>
        <end position="302"/>
    </location>
</feature>
<dbReference type="SUPFAM" id="SSF53807">
    <property type="entry name" value="Helical backbone' metal receptor"/>
    <property type="match status" value="1"/>
</dbReference>
<reference evidence="9" key="1">
    <citation type="submission" date="2016-11" db="EMBL/GenBank/DDBJ databases">
        <authorList>
            <person name="Varghese N."/>
            <person name="Submissions S."/>
        </authorList>
    </citation>
    <scope>NUCLEOTIDE SEQUENCE [LARGE SCALE GENOMIC DNA]</scope>
    <source>
        <strain evidence="9">DSM 29440</strain>
    </source>
</reference>
<evidence type="ECO:0000313" key="9">
    <source>
        <dbReference type="Proteomes" id="UP000184932"/>
    </source>
</evidence>
<dbReference type="RefSeq" id="WP_074254745.1">
    <property type="nucleotide sequence ID" value="NZ_FSRL01000001.1"/>
</dbReference>
<feature type="domain" description="Fe/B12 periplasmic-binding" evidence="7">
    <location>
        <begin position="40"/>
        <end position="299"/>
    </location>
</feature>
<dbReference type="PANTHER" id="PTHR30532">
    <property type="entry name" value="IRON III DICITRATE-BINDING PERIPLASMIC PROTEIN"/>
    <property type="match status" value="1"/>
</dbReference>
<dbReference type="InterPro" id="IPR033870">
    <property type="entry name" value="FatB"/>
</dbReference>
<dbReference type="AlphaFoldDB" id="A0A1N6EBZ4"/>
<evidence type="ECO:0000256" key="2">
    <source>
        <dbReference type="ARBA" id="ARBA00008814"/>
    </source>
</evidence>
<dbReference type="GO" id="GO:0030288">
    <property type="term" value="C:outer membrane-bounded periplasmic space"/>
    <property type="evidence" value="ECO:0007669"/>
    <property type="project" value="TreeGrafter"/>
</dbReference>
<keyword evidence="4" id="KW-0408">Iron</keyword>
<evidence type="ECO:0000256" key="6">
    <source>
        <dbReference type="SAM" id="SignalP"/>
    </source>
</evidence>
<evidence type="ECO:0000256" key="3">
    <source>
        <dbReference type="ARBA" id="ARBA00022448"/>
    </source>
</evidence>
<evidence type="ECO:0000256" key="1">
    <source>
        <dbReference type="ARBA" id="ARBA00004196"/>
    </source>
</evidence>
<dbReference type="PROSITE" id="PS50983">
    <property type="entry name" value="FE_B12_PBP"/>
    <property type="match status" value="1"/>
</dbReference>
<feature type="signal peptide" evidence="6">
    <location>
        <begin position="1"/>
        <end position="19"/>
    </location>
</feature>
<dbReference type="InterPro" id="IPR002491">
    <property type="entry name" value="ABC_transptr_periplasmic_BD"/>
</dbReference>
<keyword evidence="9" id="KW-1185">Reference proteome</keyword>
<gene>
    <name evidence="8" type="ORF">SAMN05444002_0570</name>
</gene>
<evidence type="ECO:0000313" key="8">
    <source>
        <dbReference type="EMBL" id="SIN80523.1"/>
    </source>
</evidence>
<dbReference type="Gene3D" id="3.40.50.1980">
    <property type="entry name" value="Nitrogenase molybdenum iron protein domain"/>
    <property type="match status" value="2"/>
</dbReference>